<protein>
    <recommendedName>
        <fullName evidence="1">Metallo-beta-lactamase domain-containing protein</fullName>
    </recommendedName>
</protein>
<dbReference type="PANTHER" id="PTHR15032">
    <property type="entry name" value="N-ACYL-PHOSPHATIDYLETHANOLAMINE-HYDROLYZING PHOSPHOLIPASE D"/>
    <property type="match status" value="1"/>
</dbReference>
<gene>
    <name evidence="2" type="ORF">AS033_08665</name>
</gene>
<feature type="domain" description="Metallo-beta-lactamase" evidence="1">
    <location>
        <begin position="117"/>
        <end position="311"/>
    </location>
</feature>
<comment type="caution">
    <text evidence="2">The sequence shown here is derived from an EMBL/GenBank/DDBJ whole genome shotgun (WGS) entry which is preliminary data.</text>
</comment>
<dbReference type="OrthoDB" id="9805728at2"/>
<dbReference type="SUPFAM" id="SSF56281">
    <property type="entry name" value="Metallo-hydrolase/oxidoreductase"/>
    <property type="match status" value="1"/>
</dbReference>
<dbReference type="Gene3D" id="3.60.15.10">
    <property type="entry name" value="Ribonuclease Z/Hydroxyacylglutathione hydrolase-like"/>
    <property type="match status" value="1"/>
</dbReference>
<dbReference type="PIRSF" id="PIRSF038896">
    <property type="entry name" value="NAPE-PLD"/>
    <property type="match status" value="1"/>
</dbReference>
<dbReference type="GO" id="GO:0005737">
    <property type="term" value="C:cytoplasm"/>
    <property type="evidence" value="ECO:0007669"/>
    <property type="project" value="TreeGrafter"/>
</dbReference>
<dbReference type="GO" id="GO:0008270">
    <property type="term" value="F:zinc ion binding"/>
    <property type="evidence" value="ECO:0007669"/>
    <property type="project" value="InterPro"/>
</dbReference>
<dbReference type="GO" id="GO:0070290">
    <property type="term" value="F:N-acylphosphatidylethanolamine-specific phospholipase D activity"/>
    <property type="evidence" value="ECO:0007669"/>
    <property type="project" value="InterPro"/>
</dbReference>
<dbReference type="InterPro" id="IPR001279">
    <property type="entry name" value="Metallo-B-lactamas"/>
</dbReference>
<sequence>MKKIVTALAGIGLASAWFINRYPVFGKRPSRAERRSFERSNRFVDGKFKNEMDFQLKMEWDSMKSILKDYGRNIPNLRPVKALPTLPYQRRQDDSETPRVTWFGHSAFLLELNGQTIFFDPMLGRAPSPFPKLGGGRFQTTQKVDLERLPLIDVVVYSHDHYDHLDYPSVLALKNRVGRFIVPLGVGSRLRGWGVSAERITELDWHESTQVGGIKLTAAPSRHYSGRNGLDQFSTLWASWVIEGSQKVFFSGDSGYGPHFKAIGEQYGPFDLTMMECGQYDVRWSNSHMLPEQTVQAHRDVKGRVLMPIHWSAFILAFHAWFEPVERLLKEAKRDEIPVLTPMIGESVTPESTTRKWWREVR</sequence>
<name>A0A0V8GH42_9BACL</name>
<proteinExistence type="predicted"/>
<dbReference type="Pfam" id="PF12706">
    <property type="entry name" value="Lactamase_B_2"/>
    <property type="match status" value="1"/>
</dbReference>
<dbReference type="RefSeq" id="WP_058265210.1">
    <property type="nucleotide sequence ID" value="NZ_FMYN01000002.1"/>
</dbReference>
<dbReference type="AlphaFoldDB" id="A0A0V8GH42"/>
<dbReference type="InterPro" id="IPR036866">
    <property type="entry name" value="RibonucZ/Hydroxyglut_hydro"/>
</dbReference>
<accession>A0A0V8GH42</accession>
<dbReference type="Proteomes" id="UP000053797">
    <property type="component" value="Unassembled WGS sequence"/>
</dbReference>
<evidence type="ECO:0000313" key="3">
    <source>
        <dbReference type="Proteomes" id="UP000053797"/>
    </source>
</evidence>
<evidence type="ECO:0000313" key="2">
    <source>
        <dbReference type="EMBL" id="KSU49430.1"/>
    </source>
</evidence>
<dbReference type="EMBL" id="LNQL01000002">
    <property type="protein sequence ID" value="KSU49430.1"/>
    <property type="molecule type" value="Genomic_DNA"/>
</dbReference>
<dbReference type="PANTHER" id="PTHR15032:SF4">
    <property type="entry name" value="N-ACYL-PHOSPHATIDYLETHANOLAMINE-HYDROLYZING PHOSPHOLIPASE D"/>
    <property type="match status" value="1"/>
</dbReference>
<evidence type="ECO:0000259" key="1">
    <source>
        <dbReference type="Pfam" id="PF12706"/>
    </source>
</evidence>
<dbReference type="InterPro" id="IPR024884">
    <property type="entry name" value="NAPE-PLD"/>
</dbReference>
<reference evidence="2 3" key="1">
    <citation type="journal article" date="2015" name="Int. J. Syst. Evol. Microbiol.">
        <title>Exiguobacterium enclense sp. nov., isolated from sediment.</title>
        <authorList>
            <person name="Dastager S.G."/>
            <person name="Mawlankar R."/>
            <person name="Sonalkar V.V."/>
            <person name="Thorat M.N."/>
            <person name="Mual P."/>
            <person name="Verma A."/>
            <person name="Krishnamurthi S."/>
            <person name="Tang S.K."/>
            <person name="Li W.J."/>
        </authorList>
    </citation>
    <scope>NUCLEOTIDE SEQUENCE [LARGE SCALE GENOMIC DNA]</scope>
    <source>
        <strain evidence="2 3">NIO-1109</strain>
    </source>
</reference>
<organism evidence="2 3">
    <name type="scientific">Exiguobacterium indicum</name>
    <dbReference type="NCBI Taxonomy" id="296995"/>
    <lineage>
        <taxon>Bacteria</taxon>
        <taxon>Bacillati</taxon>
        <taxon>Bacillota</taxon>
        <taxon>Bacilli</taxon>
        <taxon>Bacillales</taxon>
        <taxon>Bacillales Family XII. Incertae Sedis</taxon>
        <taxon>Exiguobacterium</taxon>
    </lineage>
</organism>